<feature type="compositionally biased region" description="Polar residues" evidence="1">
    <location>
        <begin position="62"/>
        <end position="74"/>
    </location>
</feature>
<dbReference type="AlphaFoldDB" id="A0A084VVG5"/>
<evidence type="ECO:0000256" key="1">
    <source>
        <dbReference type="SAM" id="MobiDB-lite"/>
    </source>
</evidence>
<dbReference type="EMBL" id="KE525157">
    <property type="protein sequence ID" value="KFB41959.1"/>
    <property type="molecule type" value="Genomic_DNA"/>
</dbReference>
<protein>
    <submittedName>
        <fullName evidence="2 3">IucA/IucC family protein</fullName>
    </submittedName>
</protein>
<evidence type="ECO:0000313" key="2">
    <source>
        <dbReference type="EMBL" id="KFB41959.1"/>
    </source>
</evidence>
<reference evidence="3" key="2">
    <citation type="submission" date="2020-05" db="UniProtKB">
        <authorList>
            <consortium name="EnsemblMetazoa"/>
        </authorList>
    </citation>
    <scope>IDENTIFICATION</scope>
</reference>
<reference evidence="2 4" key="1">
    <citation type="journal article" date="2014" name="BMC Genomics">
        <title>Genome sequence of Anopheles sinensis provides insight into genetics basis of mosquito competence for malaria parasites.</title>
        <authorList>
            <person name="Zhou D."/>
            <person name="Zhang D."/>
            <person name="Ding G."/>
            <person name="Shi L."/>
            <person name="Hou Q."/>
            <person name="Ye Y."/>
            <person name="Xu Y."/>
            <person name="Zhou H."/>
            <person name="Xiong C."/>
            <person name="Li S."/>
            <person name="Yu J."/>
            <person name="Hong S."/>
            <person name="Yu X."/>
            <person name="Zou P."/>
            <person name="Chen C."/>
            <person name="Chang X."/>
            <person name="Wang W."/>
            <person name="Lv Y."/>
            <person name="Sun Y."/>
            <person name="Ma L."/>
            <person name="Shen B."/>
            <person name="Zhu C."/>
        </authorList>
    </citation>
    <scope>NUCLEOTIDE SEQUENCE [LARGE SCALE GENOMIC DNA]</scope>
</reference>
<evidence type="ECO:0000313" key="3">
    <source>
        <dbReference type="EnsemblMetazoa" id="ASIC009527-PA"/>
    </source>
</evidence>
<dbReference type="EMBL" id="ATLV01017177">
    <property type="status" value="NOT_ANNOTATED_CDS"/>
    <property type="molecule type" value="Genomic_DNA"/>
</dbReference>
<dbReference type="Proteomes" id="UP000030765">
    <property type="component" value="Unassembled WGS sequence"/>
</dbReference>
<dbReference type="EnsemblMetazoa" id="ASIC009527-RA">
    <property type="protein sequence ID" value="ASIC009527-PA"/>
    <property type="gene ID" value="ASIC009527"/>
</dbReference>
<organism evidence="2">
    <name type="scientific">Anopheles sinensis</name>
    <name type="common">Mosquito</name>
    <dbReference type="NCBI Taxonomy" id="74873"/>
    <lineage>
        <taxon>Eukaryota</taxon>
        <taxon>Metazoa</taxon>
        <taxon>Ecdysozoa</taxon>
        <taxon>Arthropoda</taxon>
        <taxon>Hexapoda</taxon>
        <taxon>Insecta</taxon>
        <taxon>Pterygota</taxon>
        <taxon>Neoptera</taxon>
        <taxon>Endopterygota</taxon>
        <taxon>Diptera</taxon>
        <taxon>Nematocera</taxon>
        <taxon>Culicoidea</taxon>
        <taxon>Culicidae</taxon>
        <taxon>Anophelinae</taxon>
        <taxon>Anopheles</taxon>
    </lineage>
</organism>
<gene>
    <name evidence="2" type="ORF">ZHAS_00009527</name>
</gene>
<proteinExistence type="predicted"/>
<name>A0A084VVG5_ANOSI</name>
<evidence type="ECO:0000313" key="4">
    <source>
        <dbReference type="Proteomes" id="UP000030765"/>
    </source>
</evidence>
<feature type="region of interest" description="Disordered" evidence="1">
    <location>
        <begin position="1"/>
        <end position="83"/>
    </location>
</feature>
<feature type="compositionally biased region" description="Basic residues" evidence="1">
    <location>
        <begin position="40"/>
        <end position="49"/>
    </location>
</feature>
<sequence length="103" mass="11516">MLGVKNLSPNGPLIASRHREVRAVRKTPADYNWKPPRPGKASHRTHARGRPSPAREGDGFSEPNSNLQQPSPRQSDPPANHHRVAITRPVQMYAACRGPIRFR</sequence>
<accession>A0A084VVG5</accession>
<dbReference type="VEuPathDB" id="VectorBase:ASIC009527"/>
<keyword evidence="4" id="KW-1185">Reference proteome</keyword>